<dbReference type="InterPro" id="IPR005540">
    <property type="entry name" value="KNOX1"/>
</dbReference>
<organism evidence="10 11">
    <name type="scientific">Trapa incisa</name>
    <dbReference type="NCBI Taxonomy" id="236973"/>
    <lineage>
        <taxon>Eukaryota</taxon>
        <taxon>Viridiplantae</taxon>
        <taxon>Streptophyta</taxon>
        <taxon>Embryophyta</taxon>
        <taxon>Tracheophyta</taxon>
        <taxon>Spermatophyta</taxon>
        <taxon>Magnoliopsida</taxon>
        <taxon>eudicotyledons</taxon>
        <taxon>Gunneridae</taxon>
        <taxon>Pentapetalae</taxon>
        <taxon>rosids</taxon>
        <taxon>malvids</taxon>
        <taxon>Myrtales</taxon>
        <taxon>Lythraceae</taxon>
        <taxon>Trapa</taxon>
    </lineage>
</organism>
<evidence type="ECO:0000259" key="8">
    <source>
        <dbReference type="PROSITE" id="PS50071"/>
    </source>
</evidence>
<reference evidence="10 11" key="1">
    <citation type="journal article" date="2023" name="Hortic Res">
        <title>Pangenome of water caltrop reveals structural variations and asymmetric subgenome divergence after allopolyploidization.</title>
        <authorList>
            <person name="Zhang X."/>
            <person name="Chen Y."/>
            <person name="Wang L."/>
            <person name="Yuan Y."/>
            <person name="Fang M."/>
            <person name="Shi L."/>
            <person name="Lu R."/>
            <person name="Comes H.P."/>
            <person name="Ma Y."/>
            <person name="Chen Y."/>
            <person name="Huang G."/>
            <person name="Zhou Y."/>
            <person name="Zheng Z."/>
            <person name="Qiu Y."/>
        </authorList>
    </citation>
    <scope>NUCLEOTIDE SEQUENCE [LARGE SCALE GENOMIC DNA]</scope>
    <source>
        <tissue evidence="10">Roots</tissue>
    </source>
</reference>
<evidence type="ECO:0000256" key="7">
    <source>
        <dbReference type="SAM" id="MobiDB-lite"/>
    </source>
</evidence>
<dbReference type="InterPro" id="IPR005541">
    <property type="entry name" value="KNOX2"/>
</dbReference>
<name>A0AAN7JPB9_9MYRT</name>
<evidence type="ECO:0000256" key="2">
    <source>
        <dbReference type="ARBA" id="ARBA00023125"/>
    </source>
</evidence>
<feature type="compositionally biased region" description="Low complexity" evidence="7">
    <location>
        <begin position="384"/>
        <end position="402"/>
    </location>
</feature>
<dbReference type="SMART" id="SM00389">
    <property type="entry name" value="HOX"/>
    <property type="match status" value="1"/>
</dbReference>
<dbReference type="AlphaFoldDB" id="A0AAN7JPB9"/>
<dbReference type="InterPro" id="IPR050224">
    <property type="entry name" value="TALE_homeobox"/>
</dbReference>
<dbReference type="FunFam" id="1.10.10.60:FF:000076">
    <property type="entry name" value="Homeobox protein knotted-1-like 2"/>
    <property type="match status" value="1"/>
</dbReference>
<evidence type="ECO:0000313" key="10">
    <source>
        <dbReference type="EMBL" id="KAK4750508.1"/>
    </source>
</evidence>
<protein>
    <submittedName>
        <fullName evidence="10">Uncharacterized protein</fullName>
    </submittedName>
</protein>
<feature type="region of interest" description="Disordered" evidence="7">
    <location>
        <begin position="384"/>
        <end position="420"/>
    </location>
</feature>
<comment type="similarity">
    <text evidence="6">Belongs to the TALE/KNOX homeobox family.</text>
</comment>
<dbReference type="SMART" id="SM01256">
    <property type="entry name" value="KNOX2"/>
    <property type="match status" value="1"/>
</dbReference>
<dbReference type="Pfam" id="PF03789">
    <property type="entry name" value="ELK"/>
    <property type="match status" value="1"/>
</dbReference>
<dbReference type="GO" id="GO:0009888">
    <property type="term" value="P:tissue development"/>
    <property type="evidence" value="ECO:0007669"/>
    <property type="project" value="UniProtKB-ARBA"/>
</dbReference>
<evidence type="ECO:0000256" key="1">
    <source>
        <dbReference type="ARBA" id="ARBA00004123"/>
    </source>
</evidence>
<evidence type="ECO:0000256" key="5">
    <source>
        <dbReference type="PROSITE-ProRule" id="PRU00108"/>
    </source>
</evidence>
<dbReference type="InterPro" id="IPR008422">
    <property type="entry name" value="KN_HD"/>
</dbReference>
<sequence length="420" mass="47496">MDDEYGQMNGGGRQRGDFLYTCSNQTTMSFHLQSSADHQQCLQSPAHVKTEEITKSSCTNHHLGQQRKLRCPLQGMGNESSSSNQVESIKAKIVAHPRYSDLLEAYMDCQKIGAPPDVATKLEAARQELEKRQMHLQVASPDAAKDPELDQFMEAYCDMLVKYREELTRPLQEAMDFMRRIEAQLNILSNGPVRIFNSDDKDVGAGSSDDDQENSAGETELPEIDPRAEDRELKNHLLKKYSGYLGSLKQELSKKRKKGKLPKEARQKLLTWWEMHYKWPYPSESEKLALAESTGLDQKQINNWFINQRKRHWKPSEDMQFMVMEGPHSQNAAGPCSTFLKSATRSPEKTAKRVRERYEIPAAGSCRSKRDQDRTRRRCATRWIALSAGRPPGAAAAGTSRPFTSRFPRDSTASAALGPA</sequence>
<comment type="caution">
    <text evidence="10">The sequence shown here is derived from an EMBL/GenBank/DDBJ whole genome shotgun (WGS) entry which is preliminary data.</text>
</comment>
<dbReference type="EMBL" id="JAXIOK010000017">
    <property type="protein sequence ID" value="KAK4750508.1"/>
    <property type="molecule type" value="Genomic_DNA"/>
</dbReference>
<comment type="subcellular location">
    <subcellularLocation>
        <location evidence="1 5">Nucleus</location>
    </subcellularLocation>
</comment>
<dbReference type="Pfam" id="PF03791">
    <property type="entry name" value="KNOX2"/>
    <property type="match status" value="1"/>
</dbReference>
<dbReference type="InterPro" id="IPR009057">
    <property type="entry name" value="Homeodomain-like_sf"/>
</dbReference>
<dbReference type="InterPro" id="IPR017970">
    <property type="entry name" value="Homeobox_CS"/>
</dbReference>
<proteinExistence type="inferred from homology"/>
<evidence type="ECO:0000256" key="3">
    <source>
        <dbReference type="ARBA" id="ARBA00023155"/>
    </source>
</evidence>
<gene>
    <name evidence="10" type="ORF">SAY87_003990</name>
</gene>
<dbReference type="InterPro" id="IPR005539">
    <property type="entry name" value="ELK_dom"/>
</dbReference>
<keyword evidence="2 5" id="KW-0238">DNA-binding</keyword>
<dbReference type="SUPFAM" id="SSF46689">
    <property type="entry name" value="Homeodomain-like"/>
    <property type="match status" value="1"/>
</dbReference>
<dbReference type="InterPro" id="IPR001356">
    <property type="entry name" value="HD"/>
</dbReference>
<keyword evidence="3 5" id="KW-0371">Homeobox</keyword>
<dbReference type="Pfam" id="PF03790">
    <property type="entry name" value="KNOX1"/>
    <property type="match status" value="1"/>
</dbReference>
<keyword evidence="4 5" id="KW-0539">Nucleus</keyword>
<dbReference type="Pfam" id="PF05920">
    <property type="entry name" value="Homeobox_KN"/>
    <property type="match status" value="1"/>
</dbReference>
<dbReference type="PROSITE" id="PS51213">
    <property type="entry name" value="ELK"/>
    <property type="match status" value="1"/>
</dbReference>
<dbReference type="CDD" id="cd00086">
    <property type="entry name" value="homeodomain"/>
    <property type="match status" value="1"/>
</dbReference>
<evidence type="ECO:0000256" key="4">
    <source>
        <dbReference type="ARBA" id="ARBA00023242"/>
    </source>
</evidence>
<dbReference type="GO" id="GO:0000981">
    <property type="term" value="F:DNA-binding transcription factor activity, RNA polymerase II-specific"/>
    <property type="evidence" value="ECO:0007669"/>
    <property type="project" value="InterPro"/>
</dbReference>
<dbReference type="Proteomes" id="UP001345219">
    <property type="component" value="Chromosome 4"/>
</dbReference>
<feature type="region of interest" description="Disordered" evidence="7">
    <location>
        <begin position="198"/>
        <end position="229"/>
    </location>
</feature>
<dbReference type="SMART" id="SM01188">
    <property type="entry name" value="ELK"/>
    <property type="match status" value="1"/>
</dbReference>
<dbReference type="PANTHER" id="PTHR11850">
    <property type="entry name" value="HOMEOBOX PROTEIN TRANSCRIPTION FACTORS"/>
    <property type="match status" value="1"/>
</dbReference>
<feature type="DNA-binding region" description="Homeobox; TALE-type" evidence="5">
    <location>
        <begin position="253"/>
        <end position="316"/>
    </location>
</feature>
<evidence type="ECO:0000259" key="9">
    <source>
        <dbReference type="PROSITE" id="PS51213"/>
    </source>
</evidence>
<dbReference type="GO" id="GO:0003677">
    <property type="term" value="F:DNA binding"/>
    <property type="evidence" value="ECO:0007669"/>
    <property type="project" value="UniProtKB-UniRule"/>
</dbReference>
<dbReference type="SMART" id="SM01255">
    <property type="entry name" value="KNOX1"/>
    <property type="match status" value="1"/>
</dbReference>
<evidence type="ECO:0000256" key="6">
    <source>
        <dbReference type="PROSITE-ProRule" id="PRU00559"/>
    </source>
</evidence>
<dbReference type="Gene3D" id="1.10.10.60">
    <property type="entry name" value="Homeodomain-like"/>
    <property type="match status" value="1"/>
</dbReference>
<evidence type="ECO:0000313" key="11">
    <source>
        <dbReference type="Proteomes" id="UP001345219"/>
    </source>
</evidence>
<dbReference type="GO" id="GO:0005634">
    <property type="term" value="C:nucleus"/>
    <property type="evidence" value="ECO:0007669"/>
    <property type="project" value="UniProtKB-SubCell"/>
</dbReference>
<feature type="domain" description="Homeobox" evidence="8">
    <location>
        <begin position="252"/>
        <end position="315"/>
    </location>
</feature>
<accession>A0AAN7JPB9</accession>
<feature type="domain" description="ELK" evidence="9">
    <location>
        <begin position="232"/>
        <end position="252"/>
    </location>
</feature>
<dbReference type="PROSITE" id="PS00027">
    <property type="entry name" value="HOMEOBOX_1"/>
    <property type="match status" value="1"/>
</dbReference>
<dbReference type="PROSITE" id="PS50071">
    <property type="entry name" value="HOMEOBOX_2"/>
    <property type="match status" value="1"/>
</dbReference>
<keyword evidence="11" id="KW-1185">Reference proteome</keyword>